<dbReference type="PANTHER" id="PTHR16140">
    <property type="entry name" value="NON-STRUCTURAL MAINTENANCE OF CHROMOSOMES ELEMENT 4"/>
    <property type="match status" value="1"/>
</dbReference>
<dbReference type="GO" id="GO:0006281">
    <property type="term" value="P:DNA repair"/>
    <property type="evidence" value="ECO:0007669"/>
    <property type="project" value="UniProtKB-UniRule"/>
</dbReference>
<evidence type="ECO:0000256" key="1">
    <source>
        <dbReference type="ARBA" id="ARBA00004123"/>
    </source>
</evidence>
<dbReference type="InterPro" id="IPR014854">
    <property type="entry name" value="Nse4_C"/>
</dbReference>
<keyword evidence="3 7" id="KW-0227">DNA damage</keyword>
<evidence type="ECO:0000256" key="3">
    <source>
        <dbReference type="ARBA" id="ARBA00022763"/>
    </source>
</evidence>
<keyword evidence="4 7" id="KW-0233">DNA recombination</keyword>
<comment type="function">
    <text evidence="7">Component of the SMC5-SMC6 complex, that promotes sister chromatid alignment after DNA damage and facilitates double-stranded DNA breaks (DSBs) repair via homologous recombination between sister chromatids.</text>
</comment>
<protein>
    <recommendedName>
        <fullName evidence="7">Non-structural maintenance of chromosomes element 4</fullName>
    </recommendedName>
</protein>
<organism evidence="9 10">
    <name type="scientific">Trichogramma kaykai</name>
    <dbReference type="NCBI Taxonomy" id="54128"/>
    <lineage>
        <taxon>Eukaryota</taxon>
        <taxon>Metazoa</taxon>
        <taxon>Ecdysozoa</taxon>
        <taxon>Arthropoda</taxon>
        <taxon>Hexapoda</taxon>
        <taxon>Insecta</taxon>
        <taxon>Pterygota</taxon>
        <taxon>Neoptera</taxon>
        <taxon>Endopterygota</taxon>
        <taxon>Hymenoptera</taxon>
        <taxon>Apocrita</taxon>
        <taxon>Proctotrupomorpha</taxon>
        <taxon>Chalcidoidea</taxon>
        <taxon>Trichogrammatidae</taxon>
        <taxon>Trichogramma</taxon>
    </lineage>
</organism>
<comment type="subcellular location">
    <subcellularLocation>
        <location evidence="1 7">Nucleus</location>
    </subcellularLocation>
</comment>
<dbReference type="GO" id="GO:0005634">
    <property type="term" value="C:nucleus"/>
    <property type="evidence" value="ECO:0007669"/>
    <property type="project" value="UniProtKB-SubCell"/>
</dbReference>
<dbReference type="GO" id="GO:0006310">
    <property type="term" value="P:DNA recombination"/>
    <property type="evidence" value="ECO:0007669"/>
    <property type="project" value="UniProtKB-UniRule"/>
</dbReference>
<accession>A0ABD2WKY5</accession>
<keyword evidence="10" id="KW-1185">Reference proteome</keyword>
<evidence type="ECO:0000256" key="7">
    <source>
        <dbReference type="RuleBase" id="RU365071"/>
    </source>
</evidence>
<reference evidence="9 10" key="1">
    <citation type="journal article" date="2024" name="bioRxiv">
        <title>A reference genome for Trichogramma kaykai: A tiny desert-dwelling parasitoid wasp with competing sex-ratio distorters.</title>
        <authorList>
            <person name="Culotta J."/>
            <person name="Lindsey A.R."/>
        </authorList>
    </citation>
    <scope>NUCLEOTIDE SEQUENCE [LARGE SCALE GENOMIC DNA]</scope>
    <source>
        <strain evidence="9 10">KSX58</strain>
    </source>
</reference>
<comment type="subunit">
    <text evidence="7">Component of the SMC5-SMC6 complex.</text>
</comment>
<evidence type="ECO:0000256" key="4">
    <source>
        <dbReference type="ARBA" id="ARBA00023172"/>
    </source>
</evidence>
<keyword evidence="6 7" id="KW-0539">Nucleus</keyword>
<gene>
    <name evidence="9" type="ORF">TKK_012171</name>
</gene>
<dbReference type="AlphaFoldDB" id="A0ABD2WKY5"/>
<evidence type="ECO:0000256" key="6">
    <source>
        <dbReference type="ARBA" id="ARBA00023242"/>
    </source>
</evidence>
<dbReference type="EMBL" id="JBJJXI010000097">
    <property type="protein sequence ID" value="KAL3393500.1"/>
    <property type="molecule type" value="Genomic_DNA"/>
</dbReference>
<keyword evidence="5 7" id="KW-0234">DNA repair</keyword>
<evidence type="ECO:0000313" key="9">
    <source>
        <dbReference type="EMBL" id="KAL3393500.1"/>
    </source>
</evidence>
<proteinExistence type="inferred from homology"/>
<evidence type="ECO:0000259" key="8">
    <source>
        <dbReference type="Pfam" id="PF08743"/>
    </source>
</evidence>
<dbReference type="GO" id="GO:0030915">
    <property type="term" value="C:Smc5-Smc6 complex"/>
    <property type="evidence" value="ECO:0007669"/>
    <property type="project" value="UniProtKB-UniRule"/>
</dbReference>
<dbReference type="Pfam" id="PF08743">
    <property type="entry name" value="Nse4_C"/>
    <property type="match status" value="1"/>
</dbReference>
<dbReference type="PANTHER" id="PTHR16140:SF0">
    <property type="entry name" value="NON-STRUCTURAL MAINTENANCE OF CHROMOSOMES ELEMENT 4"/>
    <property type="match status" value="1"/>
</dbReference>
<dbReference type="InterPro" id="IPR027786">
    <property type="entry name" value="Nse4/EID"/>
</dbReference>
<sequence>MNRYIINFIIIRIQLSFKFYFYYVFHALKESVYSIMASQRPSRQFSSQHSQNSYRSSEHSYRSPQQRKEALRNVYANVQALQGTVNTKTLENLENIVNEVDIINEESTIEDKVNDQGVVLLDSEIMTISSNVLHKCTCSLSKDISRYDPNEFAEKIKHFLLRLSDTVLEEEPTWSLIGADTFKLFHRTSGFSMMLGTFQTVPKKEVVKRTRVVAEAQKPTKRPENVVTLDKVEDSVEQTVVEIKRIIGHYQKRTKQAMDFFKLVLHPTDFGKTVENILHVSFLVRDGYVKFSKGEDGLLYVQKSSKDEVAEVKNNKKMKNIQNVLSITMQQWKTLVEVYGIEIPMIDIQLNA</sequence>
<name>A0ABD2WKY5_9HYME</name>
<evidence type="ECO:0000313" key="10">
    <source>
        <dbReference type="Proteomes" id="UP001627154"/>
    </source>
</evidence>
<evidence type="ECO:0000256" key="5">
    <source>
        <dbReference type="ARBA" id="ARBA00023204"/>
    </source>
</evidence>
<dbReference type="Proteomes" id="UP001627154">
    <property type="component" value="Unassembled WGS sequence"/>
</dbReference>
<comment type="similarity">
    <text evidence="2 7">Belongs to the NSE4 family.</text>
</comment>
<comment type="caution">
    <text evidence="9">The sequence shown here is derived from an EMBL/GenBank/DDBJ whole genome shotgun (WGS) entry which is preliminary data.</text>
</comment>
<evidence type="ECO:0000256" key="2">
    <source>
        <dbReference type="ARBA" id="ARBA00008997"/>
    </source>
</evidence>
<feature type="domain" description="Non-structural maintenance of chromosome element 4 C-terminal" evidence="8">
    <location>
        <begin position="258"/>
        <end position="346"/>
    </location>
</feature>